<evidence type="ECO:0000256" key="13">
    <source>
        <dbReference type="PIRSR" id="PIRSR600175-1"/>
    </source>
</evidence>
<feature type="disulfide bond" evidence="14">
    <location>
        <begin position="183"/>
        <end position="192"/>
    </location>
</feature>
<dbReference type="PROSITE" id="PS00610">
    <property type="entry name" value="NA_NEUROTRAN_SYMP_1"/>
    <property type="match status" value="1"/>
</dbReference>
<evidence type="ECO:0000256" key="8">
    <source>
        <dbReference type="ARBA" id="ARBA00022989"/>
    </source>
</evidence>
<dbReference type="Proteomes" id="UP000472267">
    <property type="component" value="Chromosome 1"/>
</dbReference>
<evidence type="ECO:0000256" key="11">
    <source>
        <dbReference type="ARBA" id="ARBA00023157"/>
    </source>
</evidence>
<keyword evidence="7 15" id="KW-0769">Symport</keyword>
<dbReference type="GO" id="GO:0005330">
    <property type="term" value="F:dopamine:sodium symporter activity"/>
    <property type="evidence" value="ECO:0007669"/>
    <property type="project" value="TreeGrafter"/>
</dbReference>
<dbReference type="PANTHER" id="PTHR11616">
    <property type="entry name" value="SODIUM/CHLORIDE DEPENDENT TRANSPORTER"/>
    <property type="match status" value="1"/>
</dbReference>
<reference evidence="17" key="2">
    <citation type="submission" date="2025-08" db="UniProtKB">
        <authorList>
            <consortium name="Ensembl"/>
        </authorList>
    </citation>
    <scope>IDENTIFICATION</scope>
</reference>
<evidence type="ECO:0000313" key="18">
    <source>
        <dbReference type="Proteomes" id="UP000472267"/>
    </source>
</evidence>
<keyword evidence="12" id="KW-0325">Glycoprotein</keyword>
<organism evidence="17 18">
    <name type="scientific">Salarias fasciatus</name>
    <name type="common">Jewelled blenny</name>
    <name type="synonym">Blennius fasciatus</name>
    <dbReference type="NCBI Taxonomy" id="181472"/>
    <lineage>
        <taxon>Eukaryota</taxon>
        <taxon>Metazoa</taxon>
        <taxon>Chordata</taxon>
        <taxon>Craniata</taxon>
        <taxon>Vertebrata</taxon>
        <taxon>Euteleostomi</taxon>
        <taxon>Actinopterygii</taxon>
        <taxon>Neopterygii</taxon>
        <taxon>Teleostei</taxon>
        <taxon>Neoteleostei</taxon>
        <taxon>Acanthomorphata</taxon>
        <taxon>Ovalentaria</taxon>
        <taxon>Blenniimorphae</taxon>
        <taxon>Blenniiformes</taxon>
        <taxon>Blennioidei</taxon>
        <taxon>Blenniidae</taxon>
        <taxon>Salariinae</taxon>
        <taxon>Salarias</taxon>
    </lineage>
</organism>
<protein>
    <recommendedName>
        <fullName evidence="15">Transporter</fullName>
    </recommendedName>
</protein>
<feature type="transmembrane region" description="Helical" evidence="16">
    <location>
        <begin position="451"/>
        <end position="476"/>
    </location>
</feature>
<dbReference type="GO" id="GO:0032809">
    <property type="term" value="C:neuronal cell body membrane"/>
    <property type="evidence" value="ECO:0007669"/>
    <property type="project" value="TreeGrafter"/>
</dbReference>
<reference evidence="17" key="1">
    <citation type="submission" date="2019-06" db="EMBL/GenBank/DDBJ databases">
        <authorList>
            <consortium name="Wellcome Sanger Institute Data Sharing"/>
        </authorList>
    </citation>
    <scope>NUCLEOTIDE SEQUENCE [LARGE SCALE GENOMIC DNA]</scope>
</reference>
<feature type="binding site" evidence="13">
    <location>
        <position position="422"/>
    </location>
    <ligand>
        <name>Na(+)</name>
        <dbReference type="ChEBI" id="CHEBI:29101"/>
        <label>1</label>
    </ligand>
</feature>
<feature type="binding site" evidence="13">
    <location>
        <position position="425"/>
    </location>
    <ligand>
        <name>Na(+)</name>
        <dbReference type="ChEBI" id="CHEBI:29101"/>
        <label>1</label>
    </ligand>
</feature>
<accession>A0A672GU81</accession>
<feature type="transmembrane region" description="Helical" evidence="16">
    <location>
        <begin position="526"/>
        <end position="543"/>
    </location>
</feature>
<keyword evidence="3" id="KW-1003">Cell membrane</keyword>
<feature type="transmembrane region" description="Helical" evidence="16">
    <location>
        <begin position="410"/>
        <end position="430"/>
    </location>
</feature>
<feature type="transmembrane region" description="Helical" evidence="16">
    <location>
        <begin position="351"/>
        <end position="377"/>
    </location>
</feature>
<keyword evidence="10 16" id="KW-0472">Membrane</keyword>
<dbReference type="GO" id="GO:0006865">
    <property type="term" value="P:amino acid transport"/>
    <property type="evidence" value="ECO:0007669"/>
    <property type="project" value="TreeGrafter"/>
</dbReference>
<keyword evidence="18" id="KW-1185">Reference proteome</keyword>
<keyword evidence="2 15" id="KW-0813">Transport</keyword>
<keyword evidence="11 14" id="KW-1015">Disulfide bond</keyword>
<dbReference type="AlphaFoldDB" id="A0A672GU81"/>
<feature type="binding site" evidence="13">
    <location>
        <position position="78"/>
    </location>
    <ligand>
        <name>Na(+)</name>
        <dbReference type="ChEBI" id="CHEBI:29101"/>
        <label>1</label>
    </ligand>
</feature>
<evidence type="ECO:0000256" key="16">
    <source>
        <dbReference type="SAM" id="Phobius"/>
    </source>
</evidence>
<feature type="transmembrane region" description="Helical" evidence="16">
    <location>
        <begin position="322"/>
        <end position="339"/>
    </location>
</feature>
<dbReference type="GO" id="GO:0046872">
    <property type="term" value="F:metal ion binding"/>
    <property type="evidence" value="ECO:0007669"/>
    <property type="project" value="UniProtKB-KW"/>
</dbReference>
<reference evidence="17" key="3">
    <citation type="submission" date="2025-09" db="UniProtKB">
        <authorList>
            <consortium name="Ensembl"/>
        </authorList>
    </citation>
    <scope>IDENTIFICATION</scope>
</reference>
<feature type="binding site" evidence="13">
    <location>
        <position position="357"/>
    </location>
    <ligand>
        <name>Na(+)</name>
        <dbReference type="ChEBI" id="CHEBI:29101"/>
        <label>1</label>
    </ligand>
</feature>
<feature type="binding site" evidence="13">
    <location>
        <position position="85"/>
    </location>
    <ligand>
        <name>Na(+)</name>
        <dbReference type="ChEBI" id="CHEBI:29101"/>
        <label>1</label>
    </ligand>
</feature>
<feature type="transmembrane region" description="Helical" evidence="16">
    <location>
        <begin position="563"/>
        <end position="582"/>
    </location>
</feature>
<sequence>MNIQILSEHKLSSVAPLNQFDVEKRDVELTLVKDQNGVQYTSSSIVPTPAARAGPPGSSDVDRETWGKKIDFLLSVIGFAVDLANVWRFPYLCYKNGGGAFLIPYILFLVIAGMPLFYMELALGQYNREGAATIWKICPVFKGVGYTVILIALYVGFYYNVIIAWSLHYLFSSMTSELPWLKCGNSWNSPNCTDPKAINGSVLGNGTSYSKYKITPAAEYYERGVLHLHESRGIHDLGLPRWELSLCLVVVVFILYFSLWKGVKSSGKVVYITATMPYVVLFVLLIRGITLPGSMDGIRAYLHIDFNRLNNLEVWIDAATQIFYSLGAGFGVLIAFASYNKFDNNCYRDALLTSTVNCVTSFFSGFAIFSVLGYMAYKHKVKIEDVATEGAGLVFIIYPEAISTLPGSTFWAIVFFIMLLTLGIDSSMGGMEAVLTGLTDDFKILKRNRKVFTFATAFGTFLVALFCITNGGIYVLTLLDKYAAGTSILFGVLIEAIGVSWFYGVDRFSEDIERMMGFKPGLYWRLCWKFVSPAFLLFVVIASTLTASGLKYDEYIFPNWSNLLGWGVAMSSMLFVPCYAVYKFFSLPGTFKEVCIKSCFSLKHWLAI</sequence>
<comment type="subcellular location">
    <subcellularLocation>
        <location evidence="1">Cell membrane</location>
        <topology evidence="1">Multi-pass membrane protein</topology>
    </subcellularLocation>
</comment>
<feature type="transmembrane region" description="Helical" evidence="16">
    <location>
        <begin position="269"/>
        <end position="289"/>
    </location>
</feature>
<dbReference type="InterPro" id="IPR000175">
    <property type="entry name" value="Na/ntran_symport"/>
</dbReference>
<keyword evidence="5 13" id="KW-0479">Metal-binding</keyword>
<feature type="transmembrane region" description="Helical" evidence="16">
    <location>
        <begin position="72"/>
        <end position="90"/>
    </location>
</feature>
<evidence type="ECO:0000256" key="15">
    <source>
        <dbReference type="RuleBase" id="RU003732"/>
    </source>
</evidence>
<evidence type="ECO:0000313" key="17">
    <source>
        <dbReference type="Ensembl" id="ENSSFAP00005022248.1"/>
    </source>
</evidence>
<evidence type="ECO:0000256" key="7">
    <source>
        <dbReference type="ARBA" id="ARBA00022847"/>
    </source>
</evidence>
<dbReference type="GO" id="GO:0042734">
    <property type="term" value="C:presynaptic membrane"/>
    <property type="evidence" value="ECO:0007669"/>
    <property type="project" value="TreeGrafter"/>
</dbReference>
<dbReference type="GO" id="GO:0005334">
    <property type="term" value="F:norepinephrine:sodium symporter activity"/>
    <property type="evidence" value="ECO:0007669"/>
    <property type="project" value="TreeGrafter"/>
</dbReference>
<dbReference type="SUPFAM" id="SSF161070">
    <property type="entry name" value="SNF-like"/>
    <property type="match status" value="1"/>
</dbReference>
<keyword evidence="4 15" id="KW-0812">Transmembrane</keyword>
<dbReference type="PROSITE" id="PS00754">
    <property type="entry name" value="NA_NEUROTRAN_SYMP_2"/>
    <property type="match status" value="1"/>
</dbReference>
<evidence type="ECO:0000256" key="12">
    <source>
        <dbReference type="ARBA" id="ARBA00023180"/>
    </source>
</evidence>
<feature type="binding site" evidence="13">
    <location>
        <position position="80"/>
    </location>
    <ligand>
        <name>Na(+)</name>
        <dbReference type="ChEBI" id="CHEBI:29101"/>
        <label>1</label>
    </ligand>
</feature>
<dbReference type="Pfam" id="PF00209">
    <property type="entry name" value="SNF"/>
    <property type="match status" value="1"/>
</dbReference>
<evidence type="ECO:0000256" key="1">
    <source>
        <dbReference type="ARBA" id="ARBA00004651"/>
    </source>
</evidence>
<feature type="transmembrane region" description="Helical" evidence="16">
    <location>
        <begin position="102"/>
        <end position="123"/>
    </location>
</feature>
<keyword evidence="9 13" id="KW-0915">Sodium</keyword>
<evidence type="ECO:0000256" key="9">
    <source>
        <dbReference type="ARBA" id="ARBA00023053"/>
    </source>
</evidence>
<dbReference type="PRINTS" id="PR00176">
    <property type="entry name" value="NANEUSMPORT"/>
</dbReference>
<evidence type="ECO:0000256" key="14">
    <source>
        <dbReference type="PIRSR" id="PIRSR600175-2"/>
    </source>
</evidence>
<gene>
    <name evidence="17" type="primary">slc6a2</name>
</gene>
<feature type="binding site" evidence="13">
    <location>
        <position position="81"/>
    </location>
    <ligand>
        <name>Na(+)</name>
        <dbReference type="ChEBI" id="CHEBI:29101"/>
        <label>1</label>
    </ligand>
</feature>
<dbReference type="NCBIfam" id="NF037979">
    <property type="entry name" value="Na_transp"/>
    <property type="match status" value="1"/>
</dbReference>
<feature type="binding site" evidence="13">
    <location>
        <position position="325"/>
    </location>
    <ligand>
        <name>Na(+)</name>
        <dbReference type="ChEBI" id="CHEBI:29101"/>
        <label>1</label>
    </ligand>
</feature>
<proteinExistence type="inferred from homology"/>
<dbReference type="GO" id="GO:0030424">
    <property type="term" value="C:axon"/>
    <property type="evidence" value="ECO:0007669"/>
    <property type="project" value="TreeGrafter"/>
</dbReference>
<evidence type="ECO:0000256" key="6">
    <source>
        <dbReference type="ARBA" id="ARBA00022775"/>
    </source>
</evidence>
<dbReference type="PANTHER" id="PTHR11616:SF320">
    <property type="entry name" value="SODIUM-DEPENDENT NORADRENALINE TRANSPORTER"/>
    <property type="match status" value="1"/>
</dbReference>
<keyword evidence="8 16" id="KW-1133">Transmembrane helix</keyword>
<dbReference type="InterPro" id="IPR037272">
    <property type="entry name" value="SNS_sf"/>
</dbReference>
<evidence type="ECO:0000256" key="4">
    <source>
        <dbReference type="ARBA" id="ARBA00022692"/>
    </source>
</evidence>
<evidence type="ECO:0000256" key="5">
    <source>
        <dbReference type="ARBA" id="ARBA00022723"/>
    </source>
</evidence>
<keyword evidence="6" id="KW-0532">Neurotransmitter transport</keyword>
<dbReference type="GO" id="GO:0051583">
    <property type="term" value="P:dopamine uptake involved in synaptic transmission"/>
    <property type="evidence" value="ECO:0007669"/>
    <property type="project" value="TreeGrafter"/>
</dbReference>
<feature type="transmembrane region" description="Helical" evidence="16">
    <location>
        <begin position="144"/>
        <end position="171"/>
    </location>
</feature>
<evidence type="ECO:0000256" key="10">
    <source>
        <dbReference type="ARBA" id="ARBA00023136"/>
    </source>
</evidence>
<feature type="transmembrane region" description="Helical" evidence="16">
    <location>
        <begin position="239"/>
        <end position="257"/>
    </location>
</feature>
<dbReference type="PROSITE" id="PS50267">
    <property type="entry name" value="NA_NEUROTRAN_SYMP_3"/>
    <property type="match status" value="1"/>
</dbReference>
<name>A0A672GU81_SALFA</name>
<dbReference type="Ensembl" id="ENSSFAT00005023176.1">
    <property type="protein sequence ID" value="ENSSFAP00005022248.1"/>
    <property type="gene ID" value="ENSSFAG00005008425.1"/>
</dbReference>
<evidence type="ECO:0000256" key="2">
    <source>
        <dbReference type="ARBA" id="ARBA00022448"/>
    </source>
</evidence>
<feature type="transmembrane region" description="Helical" evidence="16">
    <location>
        <begin position="482"/>
        <end position="505"/>
    </location>
</feature>
<feature type="binding site" evidence="13">
    <location>
        <position position="426"/>
    </location>
    <ligand>
        <name>Na(+)</name>
        <dbReference type="ChEBI" id="CHEBI:29101"/>
        <label>1</label>
    </ligand>
</feature>
<comment type="similarity">
    <text evidence="15">Belongs to the sodium:neurotransmitter symporter (SNF) (TC 2.A.22) family.</text>
</comment>
<evidence type="ECO:0000256" key="3">
    <source>
        <dbReference type="ARBA" id="ARBA00022475"/>
    </source>
</evidence>